<dbReference type="Gene3D" id="3.40.350.10">
    <property type="entry name" value="Creatinase/prolidase N-terminal domain"/>
    <property type="match status" value="1"/>
</dbReference>
<name>A0A918KBJ8_9PROT</name>
<dbReference type="InterPro" id="IPR050659">
    <property type="entry name" value="Peptidase_M24B"/>
</dbReference>
<feature type="domain" description="Peptidase M24" evidence="1">
    <location>
        <begin position="200"/>
        <end position="404"/>
    </location>
</feature>
<dbReference type="Gene3D" id="3.90.230.10">
    <property type="entry name" value="Creatinase/methionine aminopeptidase superfamily"/>
    <property type="match status" value="1"/>
</dbReference>
<dbReference type="InterPro" id="IPR029149">
    <property type="entry name" value="Creatin/AminoP/Spt16_N"/>
</dbReference>
<gene>
    <name evidence="3" type="ORF">GCM10011309_02450</name>
</gene>
<dbReference type="InterPro" id="IPR000994">
    <property type="entry name" value="Pept_M24"/>
</dbReference>
<evidence type="ECO:0000313" key="4">
    <source>
        <dbReference type="Proteomes" id="UP000600865"/>
    </source>
</evidence>
<keyword evidence="4" id="KW-1185">Reference proteome</keyword>
<reference evidence="3 4" key="1">
    <citation type="journal article" date="2014" name="Int. J. Syst. Evol. Microbiol.">
        <title>Complete genome sequence of Corynebacterium casei LMG S-19264T (=DSM 44701T), isolated from a smear-ripened cheese.</title>
        <authorList>
            <consortium name="US DOE Joint Genome Institute (JGI-PGF)"/>
            <person name="Walter F."/>
            <person name="Albersmeier A."/>
            <person name="Kalinowski J."/>
            <person name="Ruckert C."/>
        </authorList>
    </citation>
    <scope>NUCLEOTIDE SEQUENCE [LARGE SCALE GENOMIC DNA]</scope>
    <source>
        <strain evidence="3 4">KCTC 23968</strain>
    </source>
</reference>
<evidence type="ECO:0000259" key="1">
    <source>
        <dbReference type="Pfam" id="PF00557"/>
    </source>
</evidence>
<dbReference type="Pfam" id="PF00557">
    <property type="entry name" value="Peptidase_M24"/>
    <property type="match status" value="1"/>
</dbReference>
<dbReference type="SUPFAM" id="SSF53092">
    <property type="entry name" value="Creatinase/prolidase N-terminal domain"/>
    <property type="match status" value="1"/>
</dbReference>
<dbReference type="Proteomes" id="UP000600865">
    <property type="component" value="Unassembled WGS sequence"/>
</dbReference>
<comment type="caution">
    <text evidence="3">The sequence shown here is derived from an EMBL/GenBank/DDBJ whole genome shotgun (WGS) entry which is preliminary data.</text>
</comment>
<dbReference type="PANTHER" id="PTHR46112">
    <property type="entry name" value="AMINOPEPTIDASE"/>
    <property type="match status" value="1"/>
</dbReference>
<organism evidence="3 4">
    <name type="scientific">Litorimonas cladophorae</name>
    <dbReference type="NCBI Taxonomy" id="1220491"/>
    <lineage>
        <taxon>Bacteria</taxon>
        <taxon>Pseudomonadati</taxon>
        <taxon>Pseudomonadota</taxon>
        <taxon>Alphaproteobacteria</taxon>
        <taxon>Maricaulales</taxon>
        <taxon>Robiginitomaculaceae</taxon>
    </lineage>
</organism>
<dbReference type="AlphaFoldDB" id="A0A918KBJ8"/>
<dbReference type="SUPFAM" id="SSF55920">
    <property type="entry name" value="Creatinase/aminopeptidase"/>
    <property type="match status" value="1"/>
</dbReference>
<dbReference type="InterPro" id="IPR036005">
    <property type="entry name" value="Creatinase/aminopeptidase-like"/>
</dbReference>
<sequence length="424" mass="46007">MIKVSKREMLIGAGALGLSSLVGCQNPPANTLTPPSLTSLTTNAQPISVAERKSRIAKAQSLMRERGIGALILEAGSSLVYFTGIRWWRSERFTGAVLLADGGPDAFAIITPFFEEPSIRESLTLGDDVRTWHEDESPFKSVVDYLRENNALSKPIAVEETVRNFISTGLKAENAGVDLVSGQPITRGCRMFKSPAELALMQAANDVTMAAYRHIYPQVEVGMTRHNISKMMSDATRALGATVQFSMCLVGPSSSFPHGSDIEYTVKEGEVILMDCGASVHDYESDISRTWVMGEANAQQRKVWNTVKRGQELALETATLGTPAGRVDDVVRTYYTAEGFGPDYAAPGLTHRLGHGIGMDGHEPVNFVRGETTLLAAGMCFSNEPGIYLPGEFGVRLEDCLYMSERGPVLFSPLSKSIDDPFGV</sequence>
<evidence type="ECO:0000259" key="2">
    <source>
        <dbReference type="Pfam" id="PF01321"/>
    </source>
</evidence>
<dbReference type="PROSITE" id="PS51257">
    <property type="entry name" value="PROKAR_LIPOPROTEIN"/>
    <property type="match status" value="1"/>
</dbReference>
<evidence type="ECO:0000313" key="3">
    <source>
        <dbReference type="EMBL" id="GGX57052.1"/>
    </source>
</evidence>
<dbReference type="RefSeq" id="WP_189580233.1">
    <property type="nucleotide sequence ID" value="NZ_BMYV01000001.1"/>
</dbReference>
<dbReference type="PANTHER" id="PTHR46112:SF3">
    <property type="entry name" value="AMINOPEPTIDASE YPDF"/>
    <property type="match status" value="1"/>
</dbReference>
<dbReference type="EMBL" id="BMYV01000001">
    <property type="protein sequence ID" value="GGX57052.1"/>
    <property type="molecule type" value="Genomic_DNA"/>
</dbReference>
<accession>A0A918KBJ8</accession>
<dbReference type="Pfam" id="PF01321">
    <property type="entry name" value="Creatinase_N"/>
    <property type="match status" value="1"/>
</dbReference>
<dbReference type="InterPro" id="IPR000587">
    <property type="entry name" value="Creatinase_N"/>
</dbReference>
<feature type="domain" description="Creatinase N-terminal" evidence="2">
    <location>
        <begin position="55"/>
        <end position="191"/>
    </location>
</feature>
<protein>
    <submittedName>
        <fullName evidence="3">Metallopeptidase</fullName>
    </submittedName>
</protein>
<proteinExistence type="predicted"/>